<dbReference type="EMBL" id="MCFD01000003">
    <property type="protein sequence ID" value="ORX72312.1"/>
    <property type="molecule type" value="Genomic_DNA"/>
</dbReference>
<reference evidence="4 5" key="1">
    <citation type="submission" date="2016-07" db="EMBL/GenBank/DDBJ databases">
        <title>Pervasive Adenine N6-methylation of Active Genes in Fungi.</title>
        <authorList>
            <consortium name="DOE Joint Genome Institute"/>
            <person name="Mondo S.J."/>
            <person name="Dannebaum R.O."/>
            <person name="Kuo R.C."/>
            <person name="Labutti K."/>
            <person name="Haridas S."/>
            <person name="Kuo A."/>
            <person name="Salamov A."/>
            <person name="Ahrendt S.R."/>
            <person name="Lipzen A."/>
            <person name="Sullivan W."/>
            <person name="Andreopoulos W.B."/>
            <person name="Clum A."/>
            <person name="Lindquist E."/>
            <person name="Daum C."/>
            <person name="Ramamoorthy G.K."/>
            <person name="Gryganskyi A."/>
            <person name="Culley D."/>
            <person name="Magnuson J.K."/>
            <person name="James T.Y."/>
            <person name="O'Malley M.A."/>
            <person name="Stajich J.E."/>
            <person name="Spatafora J.W."/>
            <person name="Visel A."/>
            <person name="Grigoriev I.V."/>
        </authorList>
    </citation>
    <scope>NUCLEOTIDE SEQUENCE [LARGE SCALE GENOMIC DNA]</scope>
    <source>
        <strain evidence="4 5">ATCC 12442</strain>
    </source>
</reference>
<keyword evidence="5" id="KW-1185">Reference proteome</keyword>
<dbReference type="AlphaFoldDB" id="A0A1Y1WFQ1"/>
<dbReference type="Pfam" id="PF11022">
    <property type="entry name" value="ATP19"/>
    <property type="match status" value="1"/>
</dbReference>
<protein>
    <recommendedName>
        <fullName evidence="6">ATP synthase subunit K, mitochondrial</fullName>
    </recommendedName>
</protein>
<dbReference type="RefSeq" id="XP_040745736.1">
    <property type="nucleotide sequence ID" value="XM_040891276.1"/>
</dbReference>
<evidence type="ECO:0008006" key="6">
    <source>
        <dbReference type="Google" id="ProtNLM"/>
    </source>
</evidence>
<evidence type="ECO:0000313" key="5">
    <source>
        <dbReference type="Proteomes" id="UP000193922"/>
    </source>
</evidence>
<accession>A0A1Y1WFQ1</accession>
<dbReference type="PANTHER" id="PTHR28074">
    <property type="entry name" value="ATP SYNTHASE SUBUNIT K, MITOCHONDRIAL"/>
    <property type="match status" value="1"/>
</dbReference>
<dbReference type="GO" id="GO:0015986">
    <property type="term" value="P:proton motive force-driven ATP synthesis"/>
    <property type="evidence" value="ECO:0007669"/>
    <property type="project" value="TreeGrafter"/>
</dbReference>
<dbReference type="Proteomes" id="UP000193922">
    <property type="component" value="Unassembled WGS sequence"/>
</dbReference>
<gene>
    <name evidence="4" type="ORF">DL89DRAFT_321369</name>
</gene>
<keyword evidence="3" id="KW-0472">Membrane</keyword>
<name>A0A1Y1WFQ1_9FUNG</name>
<evidence type="ECO:0000256" key="3">
    <source>
        <dbReference type="ARBA" id="ARBA00023136"/>
    </source>
</evidence>
<evidence type="ECO:0000256" key="2">
    <source>
        <dbReference type="ARBA" id="ARBA00023128"/>
    </source>
</evidence>
<keyword evidence="2" id="KW-0496">Mitochondrion</keyword>
<organism evidence="4 5">
    <name type="scientific">Linderina pennispora</name>
    <dbReference type="NCBI Taxonomy" id="61395"/>
    <lineage>
        <taxon>Eukaryota</taxon>
        <taxon>Fungi</taxon>
        <taxon>Fungi incertae sedis</taxon>
        <taxon>Zoopagomycota</taxon>
        <taxon>Kickxellomycotina</taxon>
        <taxon>Kickxellomycetes</taxon>
        <taxon>Kickxellales</taxon>
        <taxon>Kickxellaceae</taxon>
        <taxon>Linderina</taxon>
    </lineage>
</organism>
<evidence type="ECO:0000256" key="1">
    <source>
        <dbReference type="ARBA" id="ARBA00004325"/>
    </source>
</evidence>
<sequence>MGSFFTIAGRKIATEYIVLGVLGTYGLGIKAALPKTDKTKQPPIVASSDEETKFIQEFLKAAEAEETKAPAAH</sequence>
<dbReference type="GeneID" id="63807924"/>
<dbReference type="STRING" id="61395.A0A1Y1WFQ1"/>
<dbReference type="InterPro" id="IPR021278">
    <property type="entry name" value="ATP19"/>
</dbReference>
<comment type="caution">
    <text evidence="4">The sequence shown here is derived from an EMBL/GenBank/DDBJ whole genome shotgun (WGS) entry which is preliminary data.</text>
</comment>
<dbReference type="OrthoDB" id="2094445at2759"/>
<dbReference type="GO" id="GO:0031966">
    <property type="term" value="C:mitochondrial membrane"/>
    <property type="evidence" value="ECO:0007669"/>
    <property type="project" value="UniProtKB-SubCell"/>
</dbReference>
<proteinExistence type="predicted"/>
<evidence type="ECO:0000313" key="4">
    <source>
        <dbReference type="EMBL" id="ORX72312.1"/>
    </source>
</evidence>
<comment type="subcellular location">
    <subcellularLocation>
        <location evidence="1">Mitochondrion membrane</location>
    </subcellularLocation>
</comment>
<dbReference type="PANTHER" id="PTHR28074:SF1">
    <property type="entry name" value="ATP SYNTHASE SUBUNIT K, MITOCHONDRIAL"/>
    <property type="match status" value="1"/>
</dbReference>